<evidence type="ECO:0000256" key="10">
    <source>
        <dbReference type="ARBA" id="ARBA00022989"/>
    </source>
</evidence>
<dbReference type="Pfam" id="PF03264">
    <property type="entry name" value="Cytochrom_NNT"/>
    <property type="match status" value="1"/>
</dbReference>
<dbReference type="InterPro" id="IPR038266">
    <property type="entry name" value="NapC/NirT_cytc_sf"/>
</dbReference>
<keyword evidence="3 13" id="KW-0813">Transport</keyword>
<dbReference type="PIRSF" id="PIRSF000014">
    <property type="entry name" value="4_hem_cytch_TorC"/>
    <property type="match status" value="1"/>
</dbReference>
<keyword evidence="9 13" id="KW-0249">Electron transport</keyword>
<dbReference type="Gene3D" id="1.10.3820.10">
    <property type="entry name" value="Di-heme elbow motif domain"/>
    <property type="match status" value="1"/>
</dbReference>
<dbReference type="InterPro" id="IPR036280">
    <property type="entry name" value="Multihaem_cyt_sf"/>
</dbReference>
<reference evidence="16" key="1">
    <citation type="journal article" date="2019" name="Int. J. Syst. Evol. Microbiol.">
        <title>The Global Catalogue of Microorganisms (GCM) 10K type strain sequencing project: providing services to taxonomists for standard genome sequencing and annotation.</title>
        <authorList>
            <consortium name="The Broad Institute Genomics Platform"/>
            <consortium name="The Broad Institute Genome Sequencing Center for Infectious Disease"/>
            <person name="Wu L."/>
            <person name="Ma J."/>
        </authorList>
    </citation>
    <scope>NUCLEOTIDE SEQUENCE [LARGE SCALE GENOMIC DNA]</scope>
    <source>
        <strain evidence="16">KCTC 52660</strain>
    </source>
</reference>
<keyword evidence="8 13" id="KW-0479">Metal-binding</keyword>
<evidence type="ECO:0000259" key="14">
    <source>
        <dbReference type="Pfam" id="PF03264"/>
    </source>
</evidence>
<keyword evidence="11 13" id="KW-0408">Iron</keyword>
<evidence type="ECO:0000256" key="7">
    <source>
        <dbReference type="ARBA" id="ARBA00022692"/>
    </source>
</evidence>
<evidence type="ECO:0000313" key="16">
    <source>
        <dbReference type="Proteomes" id="UP001595386"/>
    </source>
</evidence>
<dbReference type="EMBL" id="JBHRSQ010000004">
    <property type="protein sequence ID" value="MFC2990583.1"/>
    <property type="molecule type" value="Genomic_DNA"/>
</dbReference>
<evidence type="ECO:0000256" key="13">
    <source>
        <dbReference type="PIRNR" id="PIRNR000014"/>
    </source>
</evidence>
<comment type="subcellular location">
    <subcellularLocation>
        <location evidence="1">Cell inner membrane</location>
        <topology evidence="1">Single-pass type II membrane protein</topology>
    </subcellularLocation>
</comment>
<dbReference type="InterPro" id="IPR009154">
    <property type="entry name" value="Membr-bd_4haem_cyt_TorC"/>
</dbReference>
<organism evidence="15 16">
    <name type="scientific">Halomonas tibetensis</name>
    <dbReference type="NCBI Taxonomy" id="2259590"/>
    <lineage>
        <taxon>Bacteria</taxon>
        <taxon>Pseudomonadati</taxon>
        <taxon>Pseudomonadota</taxon>
        <taxon>Gammaproteobacteria</taxon>
        <taxon>Oceanospirillales</taxon>
        <taxon>Halomonadaceae</taxon>
        <taxon>Halomonas</taxon>
    </lineage>
</organism>
<name>A0ABV7B0X7_9GAMM</name>
<comment type="similarity">
    <text evidence="2 13">Belongs to the TorC/TorY family.</text>
</comment>
<keyword evidence="16" id="KW-1185">Reference proteome</keyword>
<dbReference type="PANTHER" id="PTHR30333">
    <property type="entry name" value="CYTOCHROME C-TYPE PROTEIN"/>
    <property type="match status" value="1"/>
</dbReference>
<evidence type="ECO:0000256" key="11">
    <source>
        <dbReference type="ARBA" id="ARBA00023004"/>
    </source>
</evidence>
<keyword evidence="5 13" id="KW-0997">Cell inner membrane</keyword>
<sequence length="385" mass="43183">MLKKVWGWLRRPSPLAWSAIFIFGVAFALVSLGGVHTALKSTSSNKFCVSCHEMGTPYEEYAQTVHFQNTSGVRASCTDCHVPAEGWPYLEAKIRASKDLYHHLLGTIDTPEKYEEHRLSMANTVWERMQENDSLTCRSCHTFDAMTLATQKEEARMRHMEAQQTGGTCIDCHKGIAHKLPDMSQSFARAFDALREDAAEADLGEHAYTLDTLPFFLEQGGEQAAGQLLPATQLEILQRESDWLHAKVSGWRQEGAESIIYGAPGQRILTAVMAKPTVEKATVGEAQVLPDTGQTWIPVSLDIWLPKENLAPNIEPVWSYARQIYNDDCSSCHVAHMPDHFLANQWIGQLKAKERFTQLTKEQNRLVLKFLQYHAKDAPSGVAAR</sequence>
<keyword evidence="7" id="KW-0812">Transmembrane</keyword>
<keyword evidence="4 13" id="KW-1003">Cell membrane</keyword>
<dbReference type="InterPro" id="IPR005126">
    <property type="entry name" value="NapC/NirT_cyt_c_N"/>
</dbReference>
<evidence type="ECO:0000256" key="5">
    <source>
        <dbReference type="ARBA" id="ARBA00022519"/>
    </source>
</evidence>
<feature type="domain" description="NapC/NirT cytochrome c N-terminal" evidence="14">
    <location>
        <begin position="16"/>
        <end position="183"/>
    </location>
</feature>
<evidence type="ECO:0000256" key="1">
    <source>
        <dbReference type="ARBA" id="ARBA00004249"/>
    </source>
</evidence>
<proteinExistence type="inferred from homology"/>
<evidence type="ECO:0000256" key="9">
    <source>
        <dbReference type="ARBA" id="ARBA00022982"/>
    </source>
</evidence>
<keyword evidence="6 13" id="KW-0349">Heme</keyword>
<evidence type="ECO:0000256" key="8">
    <source>
        <dbReference type="ARBA" id="ARBA00022723"/>
    </source>
</evidence>
<evidence type="ECO:0000256" key="4">
    <source>
        <dbReference type="ARBA" id="ARBA00022475"/>
    </source>
</evidence>
<evidence type="ECO:0000256" key="12">
    <source>
        <dbReference type="ARBA" id="ARBA00023136"/>
    </source>
</evidence>
<dbReference type="PANTHER" id="PTHR30333:SF3">
    <property type="entry name" value="CYTOCHROME C-TYPE PROTEIN TORY"/>
    <property type="match status" value="1"/>
</dbReference>
<comment type="caution">
    <text evidence="15">The sequence shown here is derived from an EMBL/GenBank/DDBJ whole genome shotgun (WGS) entry which is preliminary data.</text>
</comment>
<dbReference type="RefSeq" id="WP_379753221.1">
    <property type="nucleotide sequence ID" value="NZ_JBHRSQ010000004.1"/>
</dbReference>
<gene>
    <name evidence="15" type="ORF">ACFODV_00870</name>
</gene>
<keyword evidence="10" id="KW-1133">Transmembrane helix</keyword>
<keyword evidence="12 13" id="KW-0472">Membrane</keyword>
<evidence type="ECO:0000313" key="15">
    <source>
        <dbReference type="EMBL" id="MFC2990583.1"/>
    </source>
</evidence>
<evidence type="ECO:0000256" key="3">
    <source>
        <dbReference type="ARBA" id="ARBA00022448"/>
    </source>
</evidence>
<evidence type="ECO:0000256" key="6">
    <source>
        <dbReference type="ARBA" id="ARBA00022617"/>
    </source>
</evidence>
<dbReference type="SUPFAM" id="SSF48695">
    <property type="entry name" value="Multiheme cytochromes"/>
    <property type="match status" value="1"/>
</dbReference>
<dbReference type="InterPro" id="IPR051174">
    <property type="entry name" value="Cytochrome_c-type_ET"/>
</dbReference>
<evidence type="ECO:0000256" key="2">
    <source>
        <dbReference type="ARBA" id="ARBA00006417"/>
    </source>
</evidence>
<protein>
    <recommendedName>
        <fullName evidence="13">Cytochrome c-type protein</fullName>
    </recommendedName>
</protein>
<dbReference type="Proteomes" id="UP001595386">
    <property type="component" value="Unassembled WGS sequence"/>
</dbReference>
<accession>A0ABV7B0X7</accession>